<keyword evidence="2" id="KW-1185">Reference proteome</keyword>
<proteinExistence type="predicted"/>
<organism evidence="1 2">
    <name type="scientific">Peronosclerospora sorghi</name>
    <dbReference type="NCBI Taxonomy" id="230839"/>
    <lineage>
        <taxon>Eukaryota</taxon>
        <taxon>Sar</taxon>
        <taxon>Stramenopiles</taxon>
        <taxon>Oomycota</taxon>
        <taxon>Peronosporomycetes</taxon>
        <taxon>Peronosporales</taxon>
        <taxon>Peronosporaceae</taxon>
        <taxon>Peronosclerospora</taxon>
    </lineage>
</organism>
<sequence>MFVAALALLAETDGIVFFAGLDNGETLGVDVWTRNVVFSVDRLAGSILACAATSTPASMPMLFTGSEDGLFAAWDLRVTKSPLHAVSRSSSPITSIGVSPSDSLSVWTAHGDGVCCKWSNVGDKPHISTTLTGQHYDAVRGIARAGESGRIFTICQDGQLREYIPHTEGDE</sequence>
<evidence type="ECO:0000313" key="1">
    <source>
        <dbReference type="EMBL" id="KAI9905889.1"/>
    </source>
</evidence>
<accession>A0ACC0VHH9</accession>
<reference evidence="1 2" key="1">
    <citation type="journal article" date="2022" name="bioRxiv">
        <title>The genome of the oomycete Peronosclerospora sorghi, a cosmopolitan pathogen of maize and sorghum, is inflated with dispersed pseudogenes.</title>
        <authorList>
            <person name="Fletcher K."/>
            <person name="Martin F."/>
            <person name="Isakeit T."/>
            <person name="Cavanaugh K."/>
            <person name="Magill C."/>
            <person name="Michelmore R."/>
        </authorList>
    </citation>
    <scope>NUCLEOTIDE SEQUENCE [LARGE SCALE GENOMIC DNA]</scope>
    <source>
        <strain evidence="1">P6</strain>
    </source>
</reference>
<name>A0ACC0VHH9_9STRA</name>
<gene>
    <name evidence="1" type="ORF">PsorP6_013964</name>
</gene>
<comment type="caution">
    <text evidence="1">The sequence shown here is derived from an EMBL/GenBank/DDBJ whole genome shotgun (WGS) entry which is preliminary data.</text>
</comment>
<dbReference type="Proteomes" id="UP001163321">
    <property type="component" value="Chromosome 9"/>
</dbReference>
<protein>
    <submittedName>
        <fullName evidence="1">Uncharacterized protein</fullName>
    </submittedName>
</protein>
<dbReference type="EMBL" id="CM047588">
    <property type="protein sequence ID" value="KAI9905889.1"/>
    <property type="molecule type" value="Genomic_DNA"/>
</dbReference>
<evidence type="ECO:0000313" key="2">
    <source>
        <dbReference type="Proteomes" id="UP001163321"/>
    </source>
</evidence>